<protein>
    <recommendedName>
        <fullName evidence="2">Rho-GAP domain-containing protein</fullName>
    </recommendedName>
</protein>
<dbReference type="GO" id="GO:0005737">
    <property type="term" value="C:cytoplasm"/>
    <property type="evidence" value="ECO:0007669"/>
    <property type="project" value="TreeGrafter"/>
</dbReference>
<keyword evidence="4" id="KW-1185">Reference proteome</keyword>
<dbReference type="AlphaFoldDB" id="A0A9D4TWJ5"/>
<dbReference type="Proteomes" id="UP001055712">
    <property type="component" value="Unassembled WGS sequence"/>
</dbReference>
<evidence type="ECO:0000259" key="2">
    <source>
        <dbReference type="PROSITE" id="PS50238"/>
    </source>
</evidence>
<dbReference type="Pfam" id="PF00620">
    <property type="entry name" value="RhoGAP"/>
    <property type="match status" value="1"/>
</dbReference>
<organism evidence="3 4">
    <name type="scientific">Chlorella vulgaris</name>
    <name type="common">Green alga</name>
    <dbReference type="NCBI Taxonomy" id="3077"/>
    <lineage>
        <taxon>Eukaryota</taxon>
        <taxon>Viridiplantae</taxon>
        <taxon>Chlorophyta</taxon>
        <taxon>core chlorophytes</taxon>
        <taxon>Trebouxiophyceae</taxon>
        <taxon>Chlorellales</taxon>
        <taxon>Chlorellaceae</taxon>
        <taxon>Chlorella clade</taxon>
        <taxon>Chlorella</taxon>
    </lineage>
</organism>
<reference evidence="3" key="2">
    <citation type="submission" date="2020-11" db="EMBL/GenBank/DDBJ databases">
        <authorList>
            <person name="Cecchin M."/>
            <person name="Marcolungo L."/>
            <person name="Rossato M."/>
            <person name="Girolomoni L."/>
            <person name="Cosentino E."/>
            <person name="Cuine S."/>
            <person name="Li-Beisson Y."/>
            <person name="Delledonne M."/>
            <person name="Ballottari M."/>
        </authorList>
    </citation>
    <scope>NUCLEOTIDE SEQUENCE</scope>
    <source>
        <strain evidence="3">211/11P</strain>
        <tissue evidence="3">Whole cell</tissue>
    </source>
</reference>
<evidence type="ECO:0000313" key="3">
    <source>
        <dbReference type="EMBL" id="KAI3436458.1"/>
    </source>
</evidence>
<dbReference type="EMBL" id="SIDB01000002">
    <property type="protein sequence ID" value="KAI3436458.1"/>
    <property type="molecule type" value="Genomic_DNA"/>
</dbReference>
<feature type="domain" description="Rho-GAP" evidence="2">
    <location>
        <begin position="9"/>
        <end position="199"/>
    </location>
</feature>
<dbReference type="InterPro" id="IPR000198">
    <property type="entry name" value="RhoGAP_dom"/>
</dbReference>
<gene>
    <name evidence="3" type="ORF">D9Q98_005875</name>
</gene>
<sequence length="430" mass="45925">MQQQRAFGVSLQDMAASGTAPVVLQDCLRWLALRGLTTQRLFQTPVGGDKRKLLALRHLYDTGRRPLRSKSCRDKDPHLIANLLLLWLGSLPKPIFPAALVPALVESQQSDFYEERVASVRTLLKQAEPFVVEALFPLFELLHHYWINQTDRDSSLQELGRLLVPAVFGAAHVHGLQVEDGGLLSDTVEMLISEYRPLFTQPFNLRRFEADAARQAAAEAQRAEAAAAVTTAAVNPPLLTPIRCQRLSVMGPEGESAFSDCCGTPLPESPFAAYLAADASGGGAPLGSSPPFGHHFHASRPAFFSAALSDCDEMLDQTLSDLVESTVSGMLFDMPLTPGRDGEAAATFRSMQRLGDLPMAMAALAPGAGADSSSAAAEAAVCGDQPMSPTAVLGGEGCDSTEGSDCDAPMAGQFPFSWPQRSSQPITTAC</sequence>
<name>A0A9D4TWJ5_CHLVU</name>
<reference evidence="3" key="1">
    <citation type="journal article" date="2019" name="Plant J.">
        <title>Chlorella vulgaris genome assembly and annotation reveals the molecular basis for metabolic acclimation to high light conditions.</title>
        <authorList>
            <person name="Cecchin M."/>
            <person name="Marcolungo L."/>
            <person name="Rossato M."/>
            <person name="Girolomoni L."/>
            <person name="Cosentino E."/>
            <person name="Cuine S."/>
            <person name="Li-Beisson Y."/>
            <person name="Delledonne M."/>
            <person name="Ballottari M."/>
        </authorList>
    </citation>
    <scope>NUCLEOTIDE SEQUENCE</scope>
    <source>
        <strain evidence="3">211/11P</strain>
    </source>
</reference>
<dbReference type="SMART" id="SM00324">
    <property type="entry name" value="RhoGAP"/>
    <property type="match status" value="1"/>
</dbReference>
<dbReference type="InterPro" id="IPR008936">
    <property type="entry name" value="Rho_GTPase_activation_prot"/>
</dbReference>
<evidence type="ECO:0000313" key="4">
    <source>
        <dbReference type="Proteomes" id="UP001055712"/>
    </source>
</evidence>
<dbReference type="GO" id="GO:0005096">
    <property type="term" value="F:GTPase activator activity"/>
    <property type="evidence" value="ECO:0007669"/>
    <property type="project" value="TreeGrafter"/>
</dbReference>
<dbReference type="PROSITE" id="PS50238">
    <property type="entry name" value="RHOGAP"/>
    <property type="match status" value="1"/>
</dbReference>
<feature type="compositionally biased region" description="Polar residues" evidence="1">
    <location>
        <begin position="419"/>
        <end position="430"/>
    </location>
</feature>
<feature type="region of interest" description="Disordered" evidence="1">
    <location>
        <begin position="393"/>
        <end position="430"/>
    </location>
</feature>
<dbReference type="OrthoDB" id="524326at2759"/>
<dbReference type="PANTHER" id="PTHR45808:SF2">
    <property type="entry name" value="RHO GTPASE-ACTIVATING PROTEIN 68F"/>
    <property type="match status" value="1"/>
</dbReference>
<evidence type="ECO:0000256" key="1">
    <source>
        <dbReference type="SAM" id="MobiDB-lite"/>
    </source>
</evidence>
<dbReference type="Gene3D" id="1.10.555.10">
    <property type="entry name" value="Rho GTPase activation protein"/>
    <property type="match status" value="1"/>
</dbReference>
<proteinExistence type="predicted"/>
<dbReference type="GO" id="GO:0007264">
    <property type="term" value="P:small GTPase-mediated signal transduction"/>
    <property type="evidence" value="ECO:0007669"/>
    <property type="project" value="TreeGrafter"/>
</dbReference>
<dbReference type="SUPFAM" id="SSF48350">
    <property type="entry name" value="GTPase activation domain, GAP"/>
    <property type="match status" value="1"/>
</dbReference>
<comment type="caution">
    <text evidence="3">The sequence shown here is derived from an EMBL/GenBank/DDBJ whole genome shotgun (WGS) entry which is preliminary data.</text>
</comment>
<dbReference type="PANTHER" id="PTHR45808">
    <property type="entry name" value="RHO GTPASE-ACTIVATING PROTEIN 68F"/>
    <property type="match status" value="1"/>
</dbReference>
<accession>A0A9D4TWJ5</accession>